<dbReference type="Gene3D" id="2.40.420.20">
    <property type="match status" value="1"/>
</dbReference>
<dbReference type="PROSITE" id="PS51257">
    <property type="entry name" value="PROKAR_LIPOPROTEIN"/>
    <property type="match status" value="1"/>
</dbReference>
<dbReference type="EMBL" id="JAKIKT010000008">
    <property type="protein sequence ID" value="MCL2915655.1"/>
    <property type="molecule type" value="Genomic_DNA"/>
</dbReference>
<keyword evidence="5" id="KW-1185">Reference proteome</keyword>
<evidence type="ECO:0000313" key="5">
    <source>
        <dbReference type="Proteomes" id="UP001202831"/>
    </source>
</evidence>
<dbReference type="PANTHER" id="PTHR32347">
    <property type="entry name" value="EFFLUX SYSTEM COMPONENT YKNX-RELATED"/>
    <property type="match status" value="1"/>
</dbReference>
<dbReference type="InterPro" id="IPR050465">
    <property type="entry name" value="UPF0194_transport"/>
</dbReference>
<dbReference type="Pfam" id="PF25954">
    <property type="entry name" value="Beta-barrel_RND_2"/>
    <property type="match status" value="1"/>
</dbReference>
<gene>
    <name evidence="4" type="ORF">L2725_18030</name>
</gene>
<evidence type="ECO:0000256" key="2">
    <source>
        <dbReference type="ARBA" id="ARBA00023054"/>
    </source>
</evidence>
<reference evidence="4 5" key="1">
    <citation type="submission" date="2022-01" db="EMBL/GenBank/DDBJ databases">
        <title>Whole genome-based taxonomy of the Shewanellaceae.</title>
        <authorList>
            <person name="Martin-Rodriguez A.J."/>
        </authorList>
    </citation>
    <scope>NUCLEOTIDE SEQUENCE [LARGE SCALE GENOMIC DNA]</scope>
    <source>
        <strain evidence="4 5">DSM 21332</strain>
    </source>
</reference>
<feature type="domain" description="CusB-like beta-barrel" evidence="3">
    <location>
        <begin position="250"/>
        <end position="328"/>
    </location>
</feature>
<organism evidence="4 5">
    <name type="scientific">Shewanella corallii</name>
    <dbReference type="NCBI Taxonomy" id="560080"/>
    <lineage>
        <taxon>Bacteria</taxon>
        <taxon>Pseudomonadati</taxon>
        <taxon>Pseudomonadota</taxon>
        <taxon>Gammaproteobacteria</taxon>
        <taxon>Alteromonadales</taxon>
        <taxon>Shewanellaceae</taxon>
        <taxon>Shewanella</taxon>
    </lineage>
</organism>
<dbReference type="Proteomes" id="UP001202831">
    <property type="component" value="Unassembled WGS sequence"/>
</dbReference>
<sequence>MADNRNLLVLLMATLVLSGCEKAPVTEVTQGALPQSIEVTGELESAGTVSMMPPALRRVWQYQVKQLAPEGKQVSEGTVVASLDTSEIAQRLQVKQAELDATVQDIETSRLRNAQKIEELKLDLAQAQMEHEKADMKFNISDDTVAKIDRLKYQRDAEIAKDRVALVKRKLELEKASITQREAMLEGDRQKFASEVSALQNAIKAMTLKSPREGILVYGTDPEGNKIQEGQSIFAGGTVVSIADLTMMRVKMEIPEVEARRLALGQKVSIRLDANPERRFLGQITELGAVFRPKNQEMPLMVFDALASIDDPDTELMRPGMTAKIKIELPSRADAMLLPSRAVHYDAGEAYVFVPSLFGDRRQPVEVGVRGDGMVTIVDGLTPGDEVRMP</sequence>
<comment type="caution">
    <text evidence="4">The sequence shown here is derived from an EMBL/GenBank/DDBJ whole genome shotgun (WGS) entry which is preliminary data.</text>
</comment>
<keyword evidence="2" id="KW-0175">Coiled coil</keyword>
<dbReference type="PANTHER" id="PTHR32347:SF23">
    <property type="entry name" value="BLL5650 PROTEIN"/>
    <property type="match status" value="1"/>
</dbReference>
<protein>
    <submittedName>
        <fullName evidence="4">HlyD family efflux transporter periplasmic adaptor subunit</fullName>
    </submittedName>
</protein>
<evidence type="ECO:0000313" key="4">
    <source>
        <dbReference type="EMBL" id="MCL2915655.1"/>
    </source>
</evidence>
<evidence type="ECO:0000256" key="1">
    <source>
        <dbReference type="ARBA" id="ARBA00004196"/>
    </source>
</evidence>
<accession>A0ABT0NC24</accession>
<evidence type="ECO:0000259" key="3">
    <source>
        <dbReference type="Pfam" id="PF25954"/>
    </source>
</evidence>
<dbReference type="InterPro" id="IPR058792">
    <property type="entry name" value="Beta-barrel_RND_2"/>
</dbReference>
<dbReference type="Gene3D" id="2.40.30.170">
    <property type="match status" value="1"/>
</dbReference>
<comment type="subcellular location">
    <subcellularLocation>
        <location evidence="1">Cell envelope</location>
    </subcellularLocation>
</comment>
<dbReference type="RefSeq" id="WP_249250235.1">
    <property type="nucleotide sequence ID" value="NZ_JAKIKT010000008.1"/>
</dbReference>
<name>A0ABT0NC24_9GAMM</name>
<proteinExistence type="predicted"/>